<name>A0AAQ3KIV2_9LILI</name>
<organism evidence="1 2">
    <name type="scientific">Canna indica</name>
    <name type="common">Indian-shot</name>
    <dbReference type="NCBI Taxonomy" id="4628"/>
    <lineage>
        <taxon>Eukaryota</taxon>
        <taxon>Viridiplantae</taxon>
        <taxon>Streptophyta</taxon>
        <taxon>Embryophyta</taxon>
        <taxon>Tracheophyta</taxon>
        <taxon>Spermatophyta</taxon>
        <taxon>Magnoliopsida</taxon>
        <taxon>Liliopsida</taxon>
        <taxon>Zingiberales</taxon>
        <taxon>Cannaceae</taxon>
        <taxon>Canna</taxon>
    </lineage>
</organism>
<sequence>MADCSRGDAWASVMTGTGAGVDGLVVAGGNATGLASLFAVELADAGDRRAPLEAFAVARVLGGDAGGGRERHQADEDDGESFVASHLIAINSPFRARKGNEEGRASVRRFVAVLSSRWR</sequence>
<proteinExistence type="predicted"/>
<protein>
    <submittedName>
        <fullName evidence="1">Uncharacterized protein</fullName>
    </submittedName>
</protein>
<evidence type="ECO:0000313" key="1">
    <source>
        <dbReference type="EMBL" id="WOL09430.1"/>
    </source>
</evidence>
<keyword evidence="2" id="KW-1185">Reference proteome</keyword>
<reference evidence="1 2" key="1">
    <citation type="submission" date="2023-10" db="EMBL/GenBank/DDBJ databases">
        <title>Chromosome-scale genome assembly provides insights into flower coloration mechanisms of Canna indica.</title>
        <authorList>
            <person name="Li C."/>
        </authorList>
    </citation>
    <scope>NUCLEOTIDE SEQUENCE [LARGE SCALE GENOMIC DNA]</scope>
    <source>
        <tissue evidence="1">Flower</tissue>
    </source>
</reference>
<dbReference type="AlphaFoldDB" id="A0AAQ3KIV2"/>
<accession>A0AAQ3KIV2</accession>
<dbReference type="Proteomes" id="UP001327560">
    <property type="component" value="Chromosome 5"/>
</dbReference>
<evidence type="ECO:0000313" key="2">
    <source>
        <dbReference type="Proteomes" id="UP001327560"/>
    </source>
</evidence>
<gene>
    <name evidence="1" type="ORF">Cni_G18183</name>
</gene>
<dbReference type="EMBL" id="CP136894">
    <property type="protein sequence ID" value="WOL09430.1"/>
    <property type="molecule type" value="Genomic_DNA"/>
</dbReference>